<gene>
    <name evidence="1" type="ORF">IAB08_08365</name>
</gene>
<comment type="caution">
    <text evidence="1">The sequence shown here is derived from an EMBL/GenBank/DDBJ whole genome shotgun (WGS) entry which is preliminary data.</text>
</comment>
<evidence type="ECO:0000313" key="2">
    <source>
        <dbReference type="Proteomes" id="UP000823612"/>
    </source>
</evidence>
<dbReference type="AlphaFoldDB" id="A0A9D9DW87"/>
<accession>A0A9D9DW87</accession>
<organism evidence="1 2">
    <name type="scientific">Candidatus Pullibacteroides excrementavium</name>
    <dbReference type="NCBI Taxonomy" id="2840905"/>
    <lineage>
        <taxon>Bacteria</taxon>
        <taxon>Pseudomonadati</taxon>
        <taxon>Bacteroidota</taxon>
        <taxon>Bacteroidia</taxon>
        <taxon>Bacteroidales</taxon>
        <taxon>Candidatus Pullibacteroides</taxon>
    </lineage>
</organism>
<evidence type="ECO:0000313" key="1">
    <source>
        <dbReference type="EMBL" id="MBO8433285.1"/>
    </source>
</evidence>
<dbReference type="EMBL" id="JADIMZ010000124">
    <property type="protein sequence ID" value="MBO8433285.1"/>
    <property type="molecule type" value="Genomic_DNA"/>
</dbReference>
<name>A0A9D9DW87_9BACT</name>
<sequence length="168" mass="18653">MPAKYNNDYQLVASSCIALPLPLPKPIKPADATSAKASAKVRFPSCILLICNRAFGVLQKSLQENPKKTFLRAEETVNQQMHCGKVKSPLFLRGEMKLLFRRCLKFLAILKRLNFQGPVSGFCLPIGGYFGSCWRFSRPIAGLSFFENAAKGRHDKSPNRCEVSLTGS</sequence>
<reference evidence="1" key="1">
    <citation type="submission" date="2020-10" db="EMBL/GenBank/DDBJ databases">
        <authorList>
            <person name="Gilroy R."/>
        </authorList>
    </citation>
    <scope>NUCLEOTIDE SEQUENCE</scope>
    <source>
        <strain evidence="1">2889</strain>
    </source>
</reference>
<dbReference type="Proteomes" id="UP000823612">
    <property type="component" value="Unassembled WGS sequence"/>
</dbReference>
<protein>
    <submittedName>
        <fullName evidence="1">Uncharacterized protein</fullName>
    </submittedName>
</protein>
<proteinExistence type="predicted"/>
<reference evidence="1" key="2">
    <citation type="journal article" date="2021" name="PeerJ">
        <title>Extensive microbial diversity within the chicken gut microbiome revealed by metagenomics and culture.</title>
        <authorList>
            <person name="Gilroy R."/>
            <person name="Ravi A."/>
            <person name="Getino M."/>
            <person name="Pursley I."/>
            <person name="Horton D.L."/>
            <person name="Alikhan N.F."/>
            <person name="Baker D."/>
            <person name="Gharbi K."/>
            <person name="Hall N."/>
            <person name="Watson M."/>
            <person name="Adriaenssens E.M."/>
            <person name="Foster-Nyarko E."/>
            <person name="Jarju S."/>
            <person name="Secka A."/>
            <person name="Antonio M."/>
            <person name="Oren A."/>
            <person name="Chaudhuri R.R."/>
            <person name="La Ragione R."/>
            <person name="Hildebrand F."/>
            <person name="Pallen M.J."/>
        </authorList>
    </citation>
    <scope>NUCLEOTIDE SEQUENCE</scope>
    <source>
        <strain evidence="1">2889</strain>
    </source>
</reference>